<name>A0A4U6V9E3_SETVI</name>
<feature type="region of interest" description="Disordered" evidence="1">
    <location>
        <begin position="58"/>
        <end position="158"/>
    </location>
</feature>
<dbReference type="Gramene" id="TKW24333">
    <property type="protein sequence ID" value="TKW24333"/>
    <property type="gene ID" value="SEVIR_3G045600v2"/>
</dbReference>
<reference evidence="3" key="1">
    <citation type="submission" date="2019-03" db="EMBL/GenBank/DDBJ databases">
        <title>WGS assembly of Setaria viridis.</title>
        <authorList>
            <person name="Huang P."/>
            <person name="Jenkins J."/>
            <person name="Grimwood J."/>
            <person name="Barry K."/>
            <person name="Healey A."/>
            <person name="Mamidi S."/>
            <person name="Sreedasyam A."/>
            <person name="Shu S."/>
            <person name="Feldman M."/>
            <person name="Wu J."/>
            <person name="Yu Y."/>
            <person name="Chen C."/>
            <person name="Johnson J."/>
            <person name="Rokhsar D."/>
            <person name="Baxter I."/>
            <person name="Schmutz J."/>
            <person name="Brutnell T."/>
            <person name="Kellogg E."/>
        </authorList>
    </citation>
    <scope>NUCLEOTIDE SEQUENCE [LARGE SCALE GENOMIC DNA]</scope>
</reference>
<gene>
    <name evidence="3" type="ORF">SEVIR_3G045600v2</name>
</gene>
<dbReference type="AlphaFoldDB" id="A0A4U6V9E3"/>
<keyword evidence="2" id="KW-1133">Transmembrane helix</keyword>
<evidence type="ECO:0000256" key="2">
    <source>
        <dbReference type="SAM" id="Phobius"/>
    </source>
</evidence>
<keyword evidence="2" id="KW-0812">Transmembrane</keyword>
<organism evidence="3 4">
    <name type="scientific">Setaria viridis</name>
    <name type="common">Green bristlegrass</name>
    <name type="synonym">Setaria italica subsp. viridis</name>
    <dbReference type="NCBI Taxonomy" id="4556"/>
    <lineage>
        <taxon>Eukaryota</taxon>
        <taxon>Viridiplantae</taxon>
        <taxon>Streptophyta</taxon>
        <taxon>Embryophyta</taxon>
        <taxon>Tracheophyta</taxon>
        <taxon>Spermatophyta</taxon>
        <taxon>Magnoliopsida</taxon>
        <taxon>Liliopsida</taxon>
        <taxon>Poales</taxon>
        <taxon>Poaceae</taxon>
        <taxon>PACMAD clade</taxon>
        <taxon>Panicoideae</taxon>
        <taxon>Panicodae</taxon>
        <taxon>Paniceae</taxon>
        <taxon>Cenchrinae</taxon>
        <taxon>Setaria</taxon>
    </lineage>
</organism>
<feature type="compositionally biased region" description="Basic and acidic residues" evidence="1">
    <location>
        <begin position="112"/>
        <end position="122"/>
    </location>
</feature>
<evidence type="ECO:0000313" key="3">
    <source>
        <dbReference type="EMBL" id="TKW24333.1"/>
    </source>
</evidence>
<keyword evidence="4" id="KW-1185">Reference proteome</keyword>
<feature type="transmembrane region" description="Helical" evidence="2">
    <location>
        <begin position="12"/>
        <end position="32"/>
    </location>
</feature>
<sequence>MKGMHKYSCRRVRALRATPVILSALMTSSYFFNPVFPFQRQQHPCSSAPPRVMTVLQSRGEQQLTQGCLGRRRSSIHADELGPSGGAPSLQKRWPREGPPSRRRSLSPSASDARDGEGDGSRLPRPRVGSQRPYRNEARPASICPTKARATSNRRAGQ</sequence>
<proteinExistence type="predicted"/>
<keyword evidence="2" id="KW-0472">Membrane</keyword>
<protein>
    <submittedName>
        <fullName evidence="3">Uncharacterized protein</fullName>
    </submittedName>
</protein>
<feature type="compositionally biased region" description="Polar residues" evidence="1">
    <location>
        <begin position="149"/>
        <end position="158"/>
    </location>
</feature>
<accession>A0A4U6V9E3</accession>
<dbReference type="Proteomes" id="UP000298652">
    <property type="component" value="Chromosome 3"/>
</dbReference>
<evidence type="ECO:0000256" key="1">
    <source>
        <dbReference type="SAM" id="MobiDB-lite"/>
    </source>
</evidence>
<evidence type="ECO:0000313" key="4">
    <source>
        <dbReference type="Proteomes" id="UP000298652"/>
    </source>
</evidence>
<dbReference type="EMBL" id="CM016554">
    <property type="protein sequence ID" value="TKW24333.1"/>
    <property type="molecule type" value="Genomic_DNA"/>
</dbReference>